<dbReference type="Proteomes" id="UP000234681">
    <property type="component" value="Chromosome 8"/>
</dbReference>
<feature type="non-terminal residue" evidence="1">
    <location>
        <position position="43"/>
    </location>
</feature>
<sequence>MRTLTPPCLESCTSETVQRKALTWDMASEVWNSRPDTDFFVCK</sequence>
<dbReference type="AlphaFoldDB" id="A6J4Z6"/>
<evidence type="ECO:0000313" key="1">
    <source>
        <dbReference type="EMBL" id="EDL95669.1"/>
    </source>
</evidence>
<name>A6J4Z6_RAT</name>
<organism evidence="1 2">
    <name type="scientific">Rattus norvegicus</name>
    <name type="common">Rat</name>
    <dbReference type="NCBI Taxonomy" id="10116"/>
    <lineage>
        <taxon>Eukaryota</taxon>
        <taxon>Metazoa</taxon>
        <taxon>Chordata</taxon>
        <taxon>Craniata</taxon>
        <taxon>Vertebrata</taxon>
        <taxon>Euteleostomi</taxon>
        <taxon>Mammalia</taxon>
        <taxon>Eutheria</taxon>
        <taxon>Euarchontoglires</taxon>
        <taxon>Glires</taxon>
        <taxon>Rodentia</taxon>
        <taxon>Myomorpha</taxon>
        <taxon>Muroidea</taxon>
        <taxon>Muridae</taxon>
        <taxon>Murinae</taxon>
        <taxon>Rattus</taxon>
    </lineage>
</organism>
<evidence type="ECO:0000313" key="2">
    <source>
        <dbReference type="Proteomes" id="UP000234681"/>
    </source>
</evidence>
<protein>
    <submittedName>
        <fullName evidence="1">RCG57897</fullName>
    </submittedName>
</protein>
<dbReference type="EMBL" id="CH473975">
    <property type="protein sequence ID" value="EDL95669.1"/>
    <property type="molecule type" value="Genomic_DNA"/>
</dbReference>
<proteinExistence type="predicted"/>
<accession>A6J4Z6</accession>
<gene>
    <name evidence="1" type="ORF">rCG_57897</name>
</gene>
<reference evidence="2" key="1">
    <citation type="submission" date="2005-09" db="EMBL/GenBank/DDBJ databases">
        <authorList>
            <person name="Mural R.J."/>
            <person name="Li P.W."/>
            <person name="Adams M.D."/>
            <person name="Amanatides P.G."/>
            <person name="Baden-Tillson H."/>
            <person name="Barnstead M."/>
            <person name="Chin S.H."/>
            <person name="Dew I."/>
            <person name="Evans C.A."/>
            <person name="Ferriera S."/>
            <person name="Flanigan M."/>
            <person name="Fosler C."/>
            <person name="Glodek A."/>
            <person name="Gu Z."/>
            <person name="Holt R.A."/>
            <person name="Jennings D."/>
            <person name="Kraft C.L."/>
            <person name="Lu F."/>
            <person name="Nguyen T."/>
            <person name="Nusskern D.R."/>
            <person name="Pfannkoch C.M."/>
            <person name="Sitter C."/>
            <person name="Sutton G.G."/>
            <person name="Venter J.C."/>
            <person name="Wang Z."/>
            <person name="Woodage T."/>
            <person name="Zheng X.H."/>
            <person name="Zhong F."/>
        </authorList>
    </citation>
    <scope>NUCLEOTIDE SEQUENCE [LARGE SCALE GENOMIC DNA]</scope>
    <source>
        <strain>BN</strain>
        <strain evidence="2">Sprague-Dawley</strain>
    </source>
</reference>